<dbReference type="EMBL" id="MPGH01000043">
    <property type="protein sequence ID" value="OLN95193.1"/>
    <property type="molecule type" value="Genomic_DNA"/>
</dbReference>
<dbReference type="OrthoDB" id="194468at2759"/>
<dbReference type="PANTHER" id="PTHR43135">
    <property type="entry name" value="ALPHA-D-RIBOSE 1-METHYLPHOSPHONATE 5-TRIPHOSPHATE DIPHOSPHATASE"/>
    <property type="match status" value="1"/>
</dbReference>
<evidence type="ECO:0000259" key="2">
    <source>
        <dbReference type="Pfam" id="PF01979"/>
    </source>
</evidence>
<organism evidence="3 4">
    <name type="scientific">Colletotrichum chlorophyti</name>
    <dbReference type="NCBI Taxonomy" id="708187"/>
    <lineage>
        <taxon>Eukaryota</taxon>
        <taxon>Fungi</taxon>
        <taxon>Dikarya</taxon>
        <taxon>Ascomycota</taxon>
        <taxon>Pezizomycotina</taxon>
        <taxon>Sordariomycetes</taxon>
        <taxon>Hypocreomycetidae</taxon>
        <taxon>Glomerellales</taxon>
        <taxon>Glomerellaceae</taxon>
        <taxon>Colletotrichum</taxon>
    </lineage>
</organism>
<keyword evidence="4" id="KW-1185">Reference proteome</keyword>
<dbReference type="GO" id="GO:0016787">
    <property type="term" value="F:hydrolase activity"/>
    <property type="evidence" value="ECO:0007669"/>
    <property type="project" value="InterPro"/>
</dbReference>
<dbReference type="InterPro" id="IPR032466">
    <property type="entry name" value="Metal_Hydrolase"/>
</dbReference>
<dbReference type="InterPro" id="IPR051781">
    <property type="entry name" value="Metallo-dep_Hydrolase"/>
</dbReference>
<gene>
    <name evidence="3" type="ORF">CCHL11_10396</name>
</gene>
<dbReference type="Pfam" id="PF01979">
    <property type="entry name" value="Amidohydro_1"/>
    <property type="match status" value="1"/>
</dbReference>
<dbReference type="Gene3D" id="3.20.20.140">
    <property type="entry name" value="Metal-dependent hydrolases"/>
    <property type="match status" value="1"/>
</dbReference>
<dbReference type="SUPFAM" id="SSF51556">
    <property type="entry name" value="Metallo-dependent hydrolases"/>
    <property type="match status" value="1"/>
</dbReference>
<name>A0A1Q8S1A5_9PEZI</name>
<protein>
    <recommendedName>
        <fullName evidence="2">Amidohydrolase-related domain-containing protein</fullName>
    </recommendedName>
</protein>
<dbReference type="AlphaFoldDB" id="A0A1Q8S1A5"/>
<dbReference type="PANTHER" id="PTHR43135:SF3">
    <property type="entry name" value="ALPHA-D-RIBOSE 1-METHYLPHOSPHONATE 5-TRIPHOSPHATE DIPHOSPHATASE"/>
    <property type="match status" value="1"/>
</dbReference>
<evidence type="ECO:0000313" key="3">
    <source>
        <dbReference type="EMBL" id="OLN95193.1"/>
    </source>
</evidence>
<comment type="caution">
    <text evidence="3">The sequence shown here is derived from an EMBL/GenBank/DDBJ whole genome shotgun (WGS) entry which is preliminary data.</text>
</comment>
<proteinExistence type="predicted"/>
<feature type="domain" description="Amidohydrolase-related" evidence="2">
    <location>
        <begin position="26"/>
        <end position="106"/>
    </location>
</feature>
<evidence type="ECO:0000313" key="4">
    <source>
        <dbReference type="Proteomes" id="UP000186583"/>
    </source>
</evidence>
<dbReference type="Proteomes" id="UP000186583">
    <property type="component" value="Unassembled WGS sequence"/>
</dbReference>
<dbReference type="InterPro" id="IPR006680">
    <property type="entry name" value="Amidohydro-rel"/>
</dbReference>
<reference evidence="3 4" key="1">
    <citation type="submission" date="2016-11" db="EMBL/GenBank/DDBJ databases">
        <title>Draft Genome Assembly of Colletotrichum chlorophyti a pathogen of herbaceous plants.</title>
        <authorList>
            <person name="Gan P."/>
            <person name="Narusaka M."/>
            <person name="Tsushima A."/>
            <person name="Narusaka Y."/>
            <person name="Takano Y."/>
            <person name="Shirasu K."/>
        </authorList>
    </citation>
    <scope>NUCLEOTIDE SEQUENCE [LARGE SCALE GENOMIC DNA]</scope>
    <source>
        <strain evidence="3 4">NTL11</strain>
    </source>
</reference>
<feature type="region of interest" description="Disordered" evidence="1">
    <location>
        <begin position="50"/>
        <end position="72"/>
    </location>
</feature>
<sequence length="113" mass="11841">MATRHVIEAGLKNLDTLNPQTADKMVQVANSHWESYTTAVRKNVKIALGTDISSSNPRADTAHGRNGQELTPNAVKAGLSPLQAAEAATINAAETLGKLSPRKGLISLAGTLI</sequence>
<accession>A0A1Q8S1A5</accession>
<dbReference type="STRING" id="708187.A0A1Q8S1A5"/>
<evidence type="ECO:0000256" key="1">
    <source>
        <dbReference type="SAM" id="MobiDB-lite"/>
    </source>
</evidence>